<name>A0ABS8WPF0_DATST</name>
<gene>
    <name evidence="2" type="ORF">HAX54_050595</name>
</gene>
<dbReference type="EMBL" id="JACEIK010008878">
    <property type="protein sequence ID" value="MCE3051727.1"/>
    <property type="molecule type" value="Genomic_DNA"/>
</dbReference>
<reference evidence="2 3" key="1">
    <citation type="journal article" date="2021" name="BMC Genomics">
        <title>Datura genome reveals duplications of psychoactive alkaloid biosynthetic genes and high mutation rate following tissue culture.</title>
        <authorList>
            <person name="Rajewski A."/>
            <person name="Carter-House D."/>
            <person name="Stajich J."/>
            <person name="Litt A."/>
        </authorList>
    </citation>
    <scope>NUCLEOTIDE SEQUENCE [LARGE SCALE GENOMIC DNA]</scope>
    <source>
        <strain evidence="2">AR-01</strain>
    </source>
</reference>
<evidence type="ECO:0000313" key="2">
    <source>
        <dbReference type="EMBL" id="MCE3051727.1"/>
    </source>
</evidence>
<comment type="caution">
    <text evidence="2">The sequence shown here is derived from an EMBL/GenBank/DDBJ whole genome shotgun (WGS) entry which is preliminary data.</text>
</comment>
<organism evidence="2 3">
    <name type="scientific">Datura stramonium</name>
    <name type="common">Jimsonweed</name>
    <name type="synonym">Common thornapple</name>
    <dbReference type="NCBI Taxonomy" id="4076"/>
    <lineage>
        <taxon>Eukaryota</taxon>
        <taxon>Viridiplantae</taxon>
        <taxon>Streptophyta</taxon>
        <taxon>Embryophyta</taxon>
        <taxon>Tracheophyta</taxon>
        <taxon>Spermatophyta</taxon>
        <taxon>Magnoliopsida</taxon>
        <taxon>eudicotyledons</taxon>
        <taxon>Gunneridae</taxon>
        <taxon>Pentapetalae</taxon>
        <taxon>asterids</taxon>
        <taxon>lamiids</taxon>
        <taxon>Solanales</taxon>
        <taxon>Solanaceae</taxon>
        <taxon>Solanoideae</taxon>
        <taxon>Datureae</taxon>
        <taxon>Datura</taxon>
    </lineage>
</organism>
<protein>
    <submittedName>
        <fullName evidence="2">Uncharacterized protein</fullName>
    </submittedName>
</protein>
<dbReference type="Proteomes" id="UP000823775">
    <property type="component" value="Unassembled WGS sequence"/>
</dbReference>
<feature type="compositionally biased region" description="Basic and acidic residues" evidence="1">
    <location>
        <begin position="37"/>
        <end position="50"/>
    </location>
</feature>
<feature type="compositionally biased region" description="Basic and acidic residues" evidence="1">
    <location>
        <begin position="114"/>
        <end position="128"/>
    </location>
</feature>
<evidence type="ECO:0000256" key="1">
    <source>
        <dbReference type="SAM" id="MobiDB-lite"/>
    </source>
</evidence>
<accession>A0ABS8WPF0</accession>
<sequence>MTHRTLLQTMITSHTKKQKAQISNVHLRPLVRTIPSRYHDNQEKSNEKGPRQGGKAEIAARRALRDEASTSEQNKDTPSGSVEEYEVDKNDIEEPHTTRAQAISSLAPPAKSPQSEKKKELRSSLRSPDLRRSIKEELQVLTNALNEVEEMKKLFDFYGFEWMARTPDSYSANMVRKFYTNNLATLEQRTQAGRKVRISPY</sequence>
<feature type="compositionally biased region" description="Basic and acidic residues" evidence="1">
    <location>
        <begin position="58"/>
        <end position="68"/>
    </location>
</feature>
<feature type="region of interest" description="Disordered" evidence="1">
    <location>
        <begin position="30"/>
        <end position="88"/>
    </location>
</feature>
<feature type="compositionally biased region" description="Polar residues" evidence="1">
    <location>
        <begin position="70"/>
        <end position="80"/>
    </location>
</feature>
<feature type="region of interest" description="Disordered" evidence="1">
    <location>
        <begin position="103"/>
        <end position="128"/>
    </location>
</feature>
<keyword evidence="3" id="KW-1185">Reference proteome</keyword>
<proteinExistence type="predicted"/>
<evidence type="ECO:0000313" key="3">
    <source>
        <dbReference type="Proteomes" id="UP000823775"/>
    </source>
</evidence>